<gene>
    <name evidence="3" type="ORF">ACFQ24_10205</name>
</gene>
<evidence type="ECO:0000313" key="3">
    <source>
        <dbReference type="EMBL" id="MFD1105237.1"/>
    </source>
</evidence>
<evidence type="ECO:0000256" key="1">
    <source>
        <dbReference type="SAM" id="SignalP"/>
    </source>
</evidence>
<comment type="caution">
    <text evidence="3">The sequence shown here is derived from an EMBL/GenBank/DDBJ whole genome shotgun (WGS) entry which is preliminary data.</text>
</comment>
<dbReference type="Gene3D" id="3.30.70.100">
    <property type="match status" value="1"/>
</dbReference>
<feature type="domain" description="DUF1330" evidence="2">
    <location>
        <begin position="28"/>
        <end position="121"/>
    </location>
</feature>
<feature type="signal peptide" evidence="1">
    <location>
        <begin position="1"/>
        <end position="20"/>
    </location>
</feature>
<accession>A0ABW3P0J8</accession>
<protein>
    <submittedName>
        <fullName evidence="3">DUF1330 domain-containing protein</fullName>
    </submittedName>
</protein>
<name>A0ABW3P0J8_9SPHN</name>
<evidence type="ECO:0000259" key="2">
    <source>
        <dbReference type="Pfam" id="PF07045"/>
    </source>
</evidence>
<feature type="chain" id="PRO_5045064186" evidence="1">
    <location>
        <begin position="21"/>
        <end position="126"/>
    </location>
</feature>
<reference evidence="4" key="1">
    <citation type="journal article" date="2019" name="Int. J. Syst. Evol. Microbiol.">
        <title>The Global Catalogue of Microorganisms (GCM) 10K type strain sequencing project: providing services to taxonomists for standard genome sequencing and annotation.</title>
        <authorList>
            <consortium name="The Broad Institute Genomics Platform"/>
            <consortium name="The Broad Institute Genome Sequencing Center for Infectious Disease"/>
            <person name="Wu L."/>
            <person name="Ma J."/>
        </authorList>
    </citation>
    <scope>NUCLEOTIDE SEQUENCE [LARGE SCALE GENOMIC DNA]</scope>
    <source>
        <strain evidence="4">CCUG 54329</strain>
    </source>
</reference>
<keyword evidence="4" id="KW-1185">Reference proteome</keyword>
<proteinExistence type="predicted"/>
<dbReference type="SUPFAM" id="SSF54909">
    <property type="entry name" value="Dimeric alpha+beta barrel"/>
    <property type="match status" value="1"/>
</dbReference>
<dbReference type="Pfam" id="PF07045">
    <property type="entry name" value="DUF1330"/>
    <property type="match status" value="1"/>
</dbReference>
<dbReference type="EMBL" id="JBHTLS010000122">
    <property type="protein sequence ID" value="MFD1105237.1"/>
    <property type="molecule type" value="Genomic_DNA"/>
</dbReference>
<dbReference type="PANTHER" id="PTHR41521">
    <property type="match status" value="1"/>
</dbReference>
<dbReference type="InterPro" id="IPR011008">
    <property type="entry name" value="Dimeric_a/b-barrel"/>
</dbReference>
<dbReference type="InterPro" id="IPR010753">
    <property type="entry name" value="DUF1330"/>
</dbReference>
<keyword evidence="1" id="KW-0732">Signal</keyword>
<dbReference type="Proteomes" id="UP001597203">
    <property type="component" value="Unassembled WGS sequence"/>
</dbReference>
<dbReference type="PANTHER" id="PTHR41521:SF4">
    <property type="entry name" value="BLR0684 PROTEIN"/>
    <property type="match status" value="1"/>
</dbReference>
<organism evidence="3 4">
    <name type="scientific">Sphingobium olei</name>
    <dbReference type="NCBI Taxonomy" id="420955"/>
    <lineage>
        <taxon>Bacteria</taxon>
        <taxon>Pseudomonadati</taxon>
        <taxon>Pseudomonadota</taxon>
        <taxon>Alphaproteobacteria</taxon>
        <taxon>Sphingomonadales</taxon>
        <taxon>Sphingomonadaceae</taxon>
        <taxon>Sphingobium</taxon>
    </lineage>
</organism>
<evidence type="ECO:0000313" key="4">
    <source>
        <dbReference type="Proteomes" id="UP001597203"/>
    </source>
</evidence>
<sequence length="126" mass="13168">MRLLTPLCFGLALAAATAHSQTPPPSPKAYVVAEITVTDPEAYKTYVAKASIAAAKYGGTYLARGGQTVPAEGAPPAARVVIMEFPSLAAARTFQFSPEEQEALALRRRAATGRQFIVEGVAPPAP</sequence>
<dbReference type="RefSeq" id="WP_380910912.1">
    <property type="nucleotide sequence ID" value="NZ_JBHTLS010000122.1"/>
</dbReference>